<dbReference type="RefSeq" id="XP_066928940.1">
    <property type="nucleotide sequence ID" value="XM_067072839.1"/>
</dbReference>
<feature type="compositionally biased region" description="Low complexity" evidence="1">
    <location>
        <begin position="67"/>
        <end position="77"/>
    </location>
</feature>
<evidence type="ECO:0000259" key="3">
    <source>
        <dbReference type="Pfam" id="PF25815"/>
    </source>
</evidence>
<evidence type="ECO:0000256" key="2">
    <source>
        <dbReference type="SAM" id="SignalP"/>
    </source>
</evidence>
<dbReference type="PANTHER" id="PTHR24637:SF421">
    <property type="entry name" value="CUTICLE COLLAGEN DPY-2"/>
    <property type="match status" value="1"/>
</dbReference>
<dbReference type="OrthoDB" id="5985978at2759"/>
<proteinExistence type="predicted"/>
<feature type="signal peptide" evidence="2">
    <location>
        <begin position="1"/>
        <end position="18"/>
    </location>
</feature>
<dbReference type="PROSITE" id="PS51257">
    <property type="entry name" value="PROKAR_LIPOPROTEIN"/>
    <property type="match status" value="1"/>
</dbReference>
<feature type="chain" id="PRO_5029735523" description="CTHRC1 C-terminal domain-containing protein" evidence="2">
    <location>
        <begin position="19"/>
        <end position="225"/>
    </location>
</feature>
<accession>A0A7M5UQI8</accession>
<feature type="domain" description="CTHRC1 C-terminal" evidence="3">
    <location>
        <begin position="91"/>
        <end position="217"/>
    </location>
</feature>
<protein>
    <recommendedName>
        <fullName evidence="3">CTHRC1 C-terminal domain-containing protein</fullName>
    </recommendedName>
</protein>
<dbReference type="Pfam" id="PF25815">
    <property type="entry name" value="CTHRC1_C"/>
    <property type="match status" value="1"/>
</dbReference>
<feature type="region of interest" description="Disordered" evidence="1">
    <location>
        <begin position="24"/>
        <end position="80"/>
    </location>
</feature>
<organism evidence="4 5">
    <name type="scientific">Clytia hemisphaerica</name>
    <dbReference type="NCBI Taxonomy" id="252671"/>
    <lineage>
        <taxon>Eukaryota</taxon>
        <taxon>Metazoa</taxon>
        <taxon>Cnidaria</taxon>
        <taxon>Hydrozoa</taxon>
        <taxon>Hydroidolina</taxon>
        <taxon>Leptothecata</taxon>
        <taxon>Obeliida</taxon>
        <taxon>Clytiidae</taxon>
        <taxon>Clytia</taxon>
    </lineage>
</organism>
<dbReference type="Proteomes" id="UP000594262">
    <property type="component" value="Unplaced"/>
</dbReference>
<keyword evidence="2" id="KW-0732">Signal</keyword>
<dbReference type="InterPro" id="IPR057873">
    <property type="entry name" value="CTHRC1_C"/>
</dbReference>
<keyword evidence="5" id="KW-1185">Reference proteome</keyword>
<evidence type="ECO:0000313" key="4">
    <source>
        <dbReference type="EnsemblMetazoa" id="CLYHEMP004126.3"/>
    </source>
</evidence>
<evidence type="ECO:0000313" key="5">
    <source>
        <dbReference type="Proteomes" id="UP000594262"/>
    </source>
</evidence>
<reference evidence="4" key="1">
    <citation type="submission" date="2021-01" db="UniProtKB">
        <authorList>
            <consortium name="EnsemblMetazoa"/>
        </authorList>
    </citation>
    <scope>IDENTIFICATION</scope>
</reference>
<name>A0A7M5UQI8_9CNID</name>
<dbReference type="EnsemblMetazoa" id="CLYHEMT004126.3">
    <property type="protein sequence ID" value="CLYHEMP004126.3"/>
    <property type="gene ID" value="CLYHEMG004126"/>
</dbReference>
<dbReference type="Pfam" id="PF01391">
    <property type="entry name" value="Collagen"/>
    <property type="match status" value="1"/>
</dbReference>
<sequence length="225" mass="24396">MSMRFWVFFGLLITLSCASQNSTCNVSRQGRDGLNGRDGTNGKDGLNGRDGVNGCDGSPGKDGSQGPPGKNGLLGPPGRDGKDGKDVLALQWKDCLWNHINNQQDKGLIKECAFVKKFTSTYLRISVSSNGRVYGCTRCCKRWFVTLDNKECAPGPIDYAHFQRDASNNDIGNFLLKGQCRIPKTGSVKIGFNIGNCVGYGDSDGFTGYKQLTRITIEEVAPPQA</sequence>
<evidence type="ECO:0000256" key="1">
    <source>
        <dbReference type="SAM" id="MobiDB-lite"/>
    </source>
</evidence>
<dbReference type="PANTHER" id="PTHR24637">
    <property type="entry name" value="COLLAGEN"/>
    <property type="match status" value="1"/>
</dbReference>
<dbReference type="GeneID" id="136816495"/>
<dbReference type="InterPro" id="IPR008160">
    <property type="entry name" value="Collagen"/>
</dbReference>
<dbReference type="AlphaFoldDB" id="A0A7M5UQI8"/>